<keyword evidence="1" id="KW-0472">Membrane</keyword>
<dbReference type="AlphaFoldDB" id="A0A328DDL5"/>
<keyword evidence="3" id="KW-1185">Reference proteome</keyword>
<evidence type="ECO:0000256" key="1">
    <source>
        <dbReference type="SAM" id="Phobius"/>
    </source>
</evidence>
<sequence>MVGGGSTGAAVSAMEEKSSIALSAIQQLVPPPSLHRLPSGKSRATRWGIAFRVLILLLAIESLCCHFCVLIIDQ</sequence>
<organism evidence="2 3">
    <name type="scientific">Cuscuta australis</name>
    <dbReference type="NCBI Taxonomy" id="267555"/>
    <lineage>
        <taxon>Eukaryota</taxon>
        <taxon>Viridiplantae</taxon>
        <taxon>Streptophyta</taxon>
        <taxon>Embryophyta</taxon>
        <taxon>Tracheophyta</taxon>
        <taxon>Spermatophyta</taxon>
        <taxon>Magnoliopsida</taxon>
        <taxon>eudicotyledons</taxon>
        <taxon>Gunneridae</taxon>
        <taxon>Pentapetalae</taxon>
        <taxon>asterids</taxon>
        <taxon>lamiids</taxon>
        <taxon>Solanales</taxon>
        <taxon>Convolvulaceae</taxon>
        <taxon>Cuscuteae</taxon>
        <taxon>Cuscuta</taxon>
        <taxon>Cuscuta subgen. Grammica</taxon>
        <taxon>Cuscuta sect. Cleistogrammica</taxon>
    </lineage>
</organism>
<protein>
    <submittedName>
        <fullName evidence="2">Uncharacterized protein</fullName>
    </submittedName>
</protein>
<proteinExistence type="predicted"/>
<dbReference type="Proteomes" id="UP000249390">
    <property type="component" value="Unassembled WGS sequence"/>
</dbReference>
<comment type="caution">
    <text evidence="2">The sequence shown here is derived from an EMBL/GenBank/DDBJ whole genome shotgun (WGS) entry which is preliminary data.</text>
</comment>
<gene>
    <name evidence="2" type="ORF">DM860_014356</name>
</gene>
<keyword evidence="1" id="KW-1133">Transmembrane helix</keyword>
<dbReference type="EMBL" id="NQVE01000152">
    <property type="protein sequence ID" value="RAL43855.1"/>
    <property type="molecule type" value="Genomic_DNA"/>
</dbReference>
<evidence type="ECO:0000313" key="2">
    <source>
        <dbReference type="EMBL" id="RAL43855.1"/>
    </source>
</evidence>
<name>A0A328DDL5_9ASTE</name>
<feature type="transmembrane region" description="Helical" evidence="1">
    <location>
        <begin position="49"/>
        <end position="72"/>
    </location>
</feature>
<reference evidence="2 3" key="1">
    <citation type="submission" date="2018-06" db="EMBL/GenBank/DDBJ databases">
        <title>The Genome of Cuscuta australis (Dodder) Provides Insight into the Evolution of Plant Parasitism.</title>
        <authorList>
            <person name="Liu H."/>
        </authorList>
    </citation>
    <scope>NUCLEOTIDE SEQUENCE [LARGE SCALE GENOMIC DNA]</scope>
    <source>
        <strain evidence="3">cv. Yunnan</strain>
        <tissue evidence="2">Vines</tissue>
    </source>
</reference>
<keyword evidence="1" id="KW-0812">Transmembrane</keyword>
<evidence type="ECO:0000313" key="3">
    <source>
        <dbReference type="Proteomes" id="UP000249390"/>
    </source>
</evidence>
<accession>A0A328DDL5</accession>